<sequence>MRSRRGEARRGEVRRGEVRRGEARRGEVRRGEVRRGKAQDCCLPTPPHPHYLLRGIKPFLLVWCYEGGVSDDGICGYLLVIRMRQVVFCYFCSLIALLLFFCYSCLWICGPFVCVFS</sequence>
<name>A0A0R3WCD3_TAEAS</name>
<gene>
    <name evidence="3" type="ORF">TASK_LOCUS8359</name>
</gene>
<accession>A0A0R3WCD3</accession>
<protein>
    <submittedName>
        <fullName evidence="3 5">Uncharacterized protein</fullName>
    </submittedName>
</protein>
<dbReference type="EMBL" id="UYRS01018784">
    <property type="protein sequence ID" value="VDK40102.1"/>
    <property type="molecule type" value="Genomic_DNA"/>
</dbReference>
<dbReference type="Proteomes" id="UP000282613">
    <property type="component" value="Unassembled WGS sequence"/>
</dbReference>
<keyword evidence="2" id="KW-0812">Transmembrane</keyword>
<evidence type="ECO:0000313" key="3">
    <source>
        <dbReference type="EMBL" id="VDK40102.1"/>
    </source>
</evidence>
<reference evidence="5" key="1">
    <citation type="submission" date="2017-02" db="UniProtKB">
        <authorList>
            <consortium name="WormBaseParasite"/>
        </authorList>
    </citation>
    <scope>IDENTIFICATION</scope>
</reference>
<keyword evidence="2" id="KW-1133">Transmembrane helix</keyword>
<keyword evidence="2" id="KW-0472">Membrane</keyword>
<dbReference type="InterPro" id="IPR008627">
    <property type="entry name" value="GETHR_repeat"/>
</dbReference>
<feature type="region of interest" description="Disordered" evidence="1">
    <location>
        <begin position="1"/>
        <end position="36"/>
    </location>
</feature>
<evidence type="ECO:0000256" key="2">
    <source>
        <dbReference type="SAM" id="Phobius"/>
    </source>
</evidence>
<evidence type="ECO:0000313" key="5">
    <source>
        <dbReference type="WBParaSite" id="TASK_0000835801-mRNA-1"/>
    </source>
</evidence>
<evidence type="ECO:0000256" key="1">
    <source>
        <dbReference type="SAM" id="MobiDB-lite"/>
    </source>
</evidence>
<reference evidence="3 4" key="2">
    <citation type="submission" date="2018-11" db="EMBL/GenBank/DDBJ databases">
        <authorList>
            <consortium name="Pathogen Informatics"/>
        </authorList>
    </citation>
    <scope>NUCLEOTIDE SEQUENCE [LARGE SCALE GENOMIC DNA]</scope>
</reference>
<evidence type="ECO:0000313" key="4">
    <source>
        <dbReference type="Proteomes" id="UP000282613"/>
    </source>
</evidence>
<dbReference type="Pfam" id="PF05671">
    <property type="entry name" value="GETHR"/>
    <property type="match status" value="1"/>
</dbReference>
<keyword evidence="4" id="KW-1185">Reference proteome</keyword>
<proteinExistence type="predicted"/>
<dbReference type="AlphaFoldDB" id="A0A0R3WCD3"/>
<dbReference type="WBParaSite" id="TASK_0000835801-mRNA-1">
    <property type="protein sequence ID" value="TASK_0000835801-mRNA-1"/>
    <property type="gene ID" value="TASK_0000835801"/>
</dbReference>
<feature type="transmembrane region" description="Helical" evidence="2">
    <location>
        <begin position="87"/>
        <end position="113"/>
    </location>
</feature>
<organism evidence="5">
    <name type="scientific">Taenia asiatica</name>
    <name type="common">Asian tapeworm</name>
    <dbReference type="NCBI Taxonomy" id="60517"/>
    <lineage>
        <taxon>Eukaryota</taxon>
        <taxon>Metazoa</taxon>
        <taxon>Spiralia</taxon>
        <taxon>Lophotrochozoa</taxon>
        <taxon>Platyhelminthes</taxon>
        <taxon>Cestoda</taxon>
        <taxon>Eucestoda</taxon>
        <taxon>Cyclophyllidea</taxon>
        <taxon>Taeniidae</taxon>
        <taxon>Taenia</taxon>
    </lineage>
</organism>